<sequence length="153" mass="17576">MYSLWDMKNKGNALHRQTVVFWCGLLMLSLTLASTGQKGECDIRLKIPRGFHTSESETLEGNGNINNRSLSPWNWIPNSSFHRIPEVIFEAECKTDYCNYPISNQKTELNSVPIYQDILVLKQDQANRNCFTASFQRVIISCTCVWAQTEKTH</sequence>
<evidence type="ECO:0000313" key="7">
    <source>
        <dbReference type="Proteomes" id="UP000314983"/>
    </source>
</evidence>
<organism evidence="6 7">
    <name type="scientific">Electrophorus electricus</name>
    <name type="common">Electric eel</name>
    <name type="synonym">Gymnotus electricus</name>
    <dbReference type="NCBI Taxonomy" id="8005"/>
    <lineage>
        <taxon>Eukaryota</taxon>
        <taxon>Metazoa</taxon>
        <taxon>Chordata</taxon>
        <taxon>Craniata</taxon>
        <taxon>Vertebrata</taxon>
        <taxon>Euteleostomi</taxon>
        <taxon>Actinopterygii</taxon>
        <taxon>Neopterygii</taxon>
        <taxon>Teleostei</taxon>
        <taxon>Ostariophysi</taxon>
        <taxon>Gymnotiformes</taxon>
        <taxon>Gymnotoidei</taxon>
        <taxon>Gymnotidae</taxon>
        <taxon>Electrophorus</taxon>
    </lineage>
</organism>
<dbReference type="InterPro" id="IPR010345">
    <property type="entry name" value="IL-17_fam"/>
</dbReference>
<dbReference type="GO" id="GO:0005125">
    <property type="term" value="F:cytokine activity"/>
    <property type="evidence" value="ECO:0007669"/>
    <property type="project" value="InterPro"/>
</dbReference>
<feature type="signal peptide" evidence="5">
    <location>
        <begin position="1"/>
        <end position="33"/>
    </location>
</feature>
<reference evidence="6" key="3">
    <citation type="submission" date="2020-05" db="EMBL/GenBank/DDBJ databases">
        <title>Electrophorus electricus (electric eel) genome, fEleEle1, primary haplotype.</title>
        <authorList>
            <person name="Myers G."/>
            <person name="Meyer A."/>
            <person name="Fedrigo O."/>
            <person name="Formenti G."/>
            <person name="Rhie A."/>
            <person name="Tracey A."/>
            <person name="Sims Y."/>
            <person name="Jarvis E.D."/>
        </authorList>
    </citation>
    <scope>NUCLEOTIDE SEQUENCE [LARGE SCALE GENOMIC DNA]</scope>
</reference>
<evidence type="ECO:0000256" key="4">
    <source>
        <dbReference type="ARBA" id="ARBA00022729"/>
    </source>
</evidence>
<keyword evidence="3" id="KW-0964">Secreted</keyword>
<dbReference type="Proteomes" id="UP000314983">
    <property type="component" value="Chromosome 13"/>
</dbReference>
<dbReference type="Pfam" id="PF06083">
    <property type="entry name" value="IL17"/>
    <property type="match status" value="1"/>
</dbReference>
<dbReference type="STRING" id="8005.ENSEEEP00000027757"/>
<evidence type="ECO:0000256" key="5">
    <source>
        <dbReference type="SAM" id="SignalP"/>
    </source>
</evidence>
<evidence type="ECO:0000256" key="3">
    <source>
        <dbReference type="ARBA" id="ARBA00022525"/>
    </source>
</evidence>
<reference evidence="7" key="2">
    <citation type="journal article" date="2017" name="Sci. Adv.">
        <title>A tail of two voltages: Proteomic comparison of the three electric organs of the electric eel.</title>
        <authorList>
            <person name="Traeger L.L."/>
            <person name="Sabat G."/>
            <person name="Barrett-Wilt G.A."/>
            <person name="Wells G.B."/>
            <person name="Sussman M.R."/>
        </authorList>
    </citation>
    <scope>NUCLEOTIDE SEQUENCE [LARGE SCALE GENOMIC DNA]</scope>
</reference>
<dbReference type="OMA" id="TKERCNE"/>
<dbReference type="AlphaFoldDB" id="A0A4W4FUS2"/>
<dbReference type="Gene3D" id="2.10.90.10">
    <property type="entry name" value="Cystine-knot cytokines"/>
    <property type="match status" value="1"/>
</dbReference>
<reference evidence="6" key="5">
    <citation type="submission" date="2025-09" db="UniProtKB">
        <authorList>
            <consortium name="Ensembl"/>
        </authorList>
    </citation>
    <scope>IDENTIFICATION</scope>
</reference>
<dbReference type="GO" id="GO:0005576">
    <property type="term" value="C:extracellular region"/>
    <property type="evidence" value="ECO:0007669"/>
    <property type="project" value="UniProtKB-SubCell"/>
</dbReference>
<feature type="chain" id="PRO_5044259961" evidence="5">
    <location>
        <begin position="34"/>
        <end position="153"/>
    </location>
</feature>
<evidence type="ECO:0000313" key="6">
    <source>
        <dbReference type="Ensembl" id="ENSEEEP00000027757.2"/>
    </source>
</evidence>
<proteinExistence type="inferred from homology"/>
<evidence type="ECO:0000256" key="1">
    <source>
        <dbReference type="ARBA" id="ARBA00004613"/>
    </source>
</evidence>
<comment type="subcellular location">
    <subcellularLocation>
        <location evidence="1">Secreted</location>
    </subcellularLocation>
</comment>
<keyword evidence="4 5" id="KW-0732">Signal</keyword>
<name>A0A4W4FUS2_ELEEL</name>
<protein>
    <submittedName>
        <fullName evidence="6">Uncharacterized protein</fullName>
    </submittedName>
</protein>
<evidence type="ECO:0000256" key="2">
    <source>
        <dbReference type="ARBA" id="ARBA00007236"/>
    </source>
</evidence>
<gene>
    <name evidence="6" type="primary">il17a/f2</name>
</gene>
<reference evidence="6" key="4">
    <citation type="submission" date="2025-08" db="UniProtKB">
        <authorList>
            <consortium name="Ensembl"/>
        </authorList>
    </citation>
    <scope>IDENTIFICATION</scope>
</reference>
<dbReference type="GeneTree" id="ENSGT01030000235144"/>
<reference evidence="7" key="1">
    <citation type="journal article" date="2014" name="Science">
        <title>Nonhuman genetics. Genomic basis for the convergent evolution of electric organs.</title>
        <authorList>
            <person name="Gallant J.R."/>
            <person name="Traeger L.L."/>
            <person name="Volkening J.D."/>
            <person name="Moffett H."/>
            <person name="Chen P.H."/>
            <person name="Novina C.D."/>
            <person name="Phillips G.N.Jr."/>
            <person name="Anand R."/>
            <person name="Wells G.B."/>
            <person name="Pinch M."/>
            <person name="Guth R."/>
            <person name="Unguez G.A."/>
            <person name="Albert J.S."/>
            <person name="Zakon H.H."/>
            <person name="Samanta M.P."/>
            <person name="Sussman M.R."/>
        </authorList>
    </citation>
    <scope>NUCLEOTIDE SEQUENCE [LARGE SCALE GENOMIC DNA]</scope>
</reference>
<keyword evidence="7" id="KW-1185">Reference proteome</keyword>
<dbReference type="Ensembl" id="ENSEEET00000028075.2">
    <property type="protein sequence ID" value="ENSEEEP00000027757.2"/>
    <property type="gene ID" value="ENSEEEG00000013362.2"/>
</dbReference>
<dbReference type="InterPro" id="IPR029034">
    <property type="entry name" value="Cystine-knot_cytokine"/>
</dbReference>
<dbReference type="SUPFAM" id="SSF57501">
    <property type="entry name" value="Cystine-knot cytokines"/>
    <property type="match status" value="1"/>
</dbReference>
<accession>A0A4W4FUS2</accession>
<comment type="similarity">
    <text evidence="2">Belongs to the IL-17 family.</text>
</comment>